<dbReference type="STRING" id="134849.SAMN05443668_109201"/>
<keyword evidence="2" id="KW-1185">Reference proteome</keyword>
<reference evidence="1 2" key="1">
    <citation type="submission" date="2016-11" db="EMBL/GenBank/DDBJ databases">
        <authorList>
            <person name="Jaros S."/>
            <person name="Januszkiewicz K."/>
            <person name="Wedrychowicz H."/>
        </authorList>
    </citation>
    <scope>NUCLEOTIDE SEQUENCE [LARGE SCALE GENOMIC DNA]</scope>
    <source>
        <strain evidence="1 2">DSM 46144</strain>
    </source>
</reference>
<protein>
    <submittedName>
        <fullName evidence="1">Uncharacterized protein</fullName>
    </submittedName>
</protein>
<accession>A0A1M7RB67</accession>
<evidence type="ECO:0000313" key="1">
    <source>
        <dbReference type="EMBL" id="SHN43503.1"/>
    </source>
</evidence>
<sequence length="101" mass="11152">MFTLVYVQSVDETYRFDERSYDALDAAGIGWQAALQVLRAPRRVRQHVGAVLRVAAATRDGRWVAVALVEEDPDQYLVVSARELDGDEASLVAGMLGRSDV</sequence>
<organism evidence="1 2">
    <name type="scientific">Cryptosporangium aurantiacum</name>
    <dbReference type="NCBI Taxonomy" id="134849"/>
    <lineage>
        <taxon>Bacteria</taxon>
        <taxon>Bacillati</taxon>
        <taxon>Actinomycetota</taxon>
        <taxon>Actinomycetes</taxon>
        <taxon>Cryptosporangiales</taxon>
        <taxon>Cryptosporangiaceae</taxon>
        <taxon>Cryptosporangium</taxon>
    </lineage>
</organism>
<dbReference type="Proteomes" id="UP000184440">
    <property type="component" value="Unassembled WGS sequence"/>
</dbReference>
<name>A0A1M7RB67_9ACTN</name>
<proteinExistence type="predicted"/>
<gene>
    <name evidence="1" type="ORF">SAMN05443668_109201</name>
</gene>
<dbReference type="EMBL" id="FRCS01000009">
    <property type="protein sequence ID" value="SHN43503.1"/>
    <property type="molecule type" value="Genomic_DNA"/>
</dbReference>
<evidence type="ECO:0000313" key="2">
    <source>
        <dbReference type="Proteomes" id="UP000184440"/>
    </source>
</evidence>
<dbReference type="AlphaFoldDB" id="A0A1M7RB67"/>